<sequence>MTREQKLRRLHNKENLVVHVTAPSDRVGPGSV</sequence>
<accession>X0ZJF9</accession>
<reference evidence="1" key="1">
    <citation type="journal article" date="2014" name="Front. Microbiol.">
        <title>High frequency of phylogenetically diverse reductive dehalogenase-homologous genes in deep subseafloor sedimentary metagenomes.</title>
        <authorList>
            <person name="Kawai M."/>
            <person name="Futagami T."/>
            <person name="Toyoda A."/>
            <person name="Takaki Y."/>
            <person name="Nishi S."/>
            <person name="Hori S."/>
            <person name="Arai W."/>
            <person name="Tsubouchi T."/>
            <person name="Morono Y."/>
            <person name="Uchiyama I."/>
            <person name="Ito T."/>
            <person name="Fujiyama A."/>
            <person name="Inagaki F."/>
            <person name="Takami H."/>
        </authorList>
    </citation>
    <scope>NUCLEOTIDE SEQUENCE</scope>
    <source>
        <strain evidence="1">Expedition CK06-06</strain>
    </source>
</reference>
<organism evidence="1">
    <name type="scientific">marine sediment metagenome</name>
    <dbReference type="NCBI Taxonomy" id="412755"/>
    <lineage>
        <taxon>unclassified sequences</taxon>
        <taxon>metagenomes</taxon>
        <taxon>ecological metagenomes</taxon>
    </lineage>
</organism>
<comment type="caution">
    <text evidence="1">The sequence shown here is derived from an EMBL/GenBank/DDBJ whole genome shotgun (WGS) entry which is preliminary data.</text>
</comment>
<name>X0ZJF9_9ZZZZ</name>
<feature type="non-terminal residue" evidence="1">
    <location>
        <position position="32"/>
    </location>
</feature>
<dbReference type="EMBL" id="BART01004346">
    <property type="protein sequence ID" value="GAG69790.1"/>
    <property type="molecule type" value="Genomic_DNA"/>
</dbReference>
<evidence type="ECO:0000313" key="1">
    <source>
        <dbReference type="EMBL" id="GAG69790.1"/>
    </source>
</evidence>
<dbReference type="AlphaFoldDB" id="X0ZJF9"/>
<proteinExistence type="predicted"/>
<protein>
    <submittedName>
        <fullName evidence="1">Uncharacterized protein</fullName>
    </submittedName>
</protein>
<gene>
    <name evidence="1" type="ORF">S01H4_10996</name>
</gene>